<evidence type="ECO:0000313" key="2">
    <source>
        <dbReference type="Proteomes" id="UP000295341"/>
    </source>
</evidence>
<keyword evidence="2" id="KW-1185">Reference proteome</keyword>
<dbReference type="InterPro" id="IPR023373">
    <property type="entry name" value="YmcC_sf"/>
</dbReference>
<accession>A0A4S3K734</accession>
<gene>
    <name evidence="1" type="ORF">DFR24_3672</name>
</gene>
<dbReference type="EMBL" id="SOBT01000010">
    <property type="protein sequence ID" value="TDU26643.1"/>
    <property type="molecule type" value="Genomic_DNA"/>
</dbReference>
<organism evidence="1 2">
    <name type="scientific">Panacagrimonas perspica</name>
    <dbReference type="NCBI Taxonomy" id="381431"/>
    <lineage>
        <taxon>Bacteria</taxon>
        <taxon>Pseudomonadati</taxon>
        <taxon>Pseudomonadota</taxon>
        <taxon>Gammaproteobacteria</taxon>
        <taxon>Nevskiales</taxon>
        <taxon>Nevskiaceae</taxon>
        <taxon>Panacagrimonas</taxon>
    </lineage>
</organism>
<name>A0A4S3K734_9GAMM</name>
<dbReference type="AlphaFoldDB" id="A0A4S3K734"/>
<comment type="caution">
    <text evidence="1">The sequence shown here is derived from an EMBL/GenBank/DDBJ whole genome shotgun (WGS) entry which is preliminary data.</text>
</comment>
<dbReference type="InterPro" id="IPR021308">
    <property type="entry name" value="GfcB"/>
</dbReference>
<evidence type="ECO:0000313" key="1">
    <source>
        <dbReference type="EMBL" id="TDU26643.1"/>
    </source>
</evidence>
<proteinExistence type="predicted"/>
<reference evidence="1 2" key="1">
    <citation type="submission" date="2019-03" db="EMBL/GenBank/DDBJ databases">
        <title>Genomic Encyclopedia of Type Strains, Phase IV (KMG-IV): sequencing the most valuable type-strain genomes for metagenomic binning, comparative biology and taxonomic classification.</title>
        <authorList>
            <person name="Goeker M."/>
        </authorList>
    </citation>
    <scope>NUCLEOTIDE SEQUENCE [LARGE SCALE GENOMIC DNA]</scope>
    <source>
        <strain evidence="1 2">DSM 26377</strain>
    </source>
</reference>
<dbReference type="Proteomes" id="UP000295341">
    <property type="component" value="Unassembled WGS sequence"/>
</dbReference>
<dbReference type="SUPFAM" id="SSF159270">
    <property type="entry name" value="YmcC-like"/>
    <property type="match status" value="1"/>
</dbReference>
<dbReference type="Gene3D" id="2.40.360.10">
    <property type="entry name" value="YmcC-like"/>
    <property type="match status" value="1"/>
</dbReference>
<keyword evidence="1" id="KW-0449">Lipoprotein</keyword>
<protein>
    <submittedName>
        <fullName evidence="1">Group 4 capsule polysaccharide lipoprotein GfcB/YjbF</fullName>
    </submittedName>
</protein>
<sequence>MGSVGLMSDTLALVGKGKGKGYPRTRDEVTALPYAQLGLGRGGLEGPRGILVLADVLGEELVWISGNRVHIVTLRGRVVRTTGLHSDFAGTSFRGEDLWDLTDPARAALSATSLERIVRIEPGQAPAVKMSSLFAADGEERIEILGEAIDTIRYREEIDVPEWRWKAVNQWWLDPRTRMAWRSVQHLTPDQPPLLLEILKRPA</sequence>
<dbReference type="Pfam" id="PF11102">
    <property type="entry name" value="YjbF"/>
    <property type="match status" value="1"/>
</dbReference>